<keyword evidence="1" id="KW-1133">Transmembrane helix</keyword>
<name>S5MD00_9CAUD</name>
<keyword evidence="3" id="KW-1185">Reference proteome</keyword>
<protein>
    <submittedName>
        <fullName evidence="2">Uncharacterized protein</fullName>
    </submittedName>
</protein>
<evidence type="ECO:0000313" key="2">
    <source>
        <dbReference type="EMBL" id="AGR49043.1"/>
    </source>
</evidence>
<sequence length="38" mass="4389">MDMKTKLKLAGLWILLGVMLLLVLVDWLLPLALLKWLL</sequence>
<evidence type="ECO:0000256" key="1">
    <source>
        <dbReference type="SAM" id="Phobius"/>
    </source>
</evidence>
<dbReference type="EMBL" id="KF192053">
    <property type="protein sequence ID" value="AGR49043.1"/>
    <property type="molecule type" value="Genomic_DNA"/>
</dbReference>
<feature type="transmembrane region" description="Helical" evidence="1">
    <location>
        <begin position="12"/>
        <end position="33"/>
    </location>
</feature>
<dbReference type="GeneID" id="40079831"/>
<evidence type="ECO:0000313" key="3">
    <source>
        <dbReference type="Proteomes" id="UP000015088"/>
    </source>
</evidence>
<keyword evidence="1" id="KW-0472">Membrane</keyword>
<organism evidence="2 3">
    <name type="scientific">Enterococcus phage IMEEF1</name>
    <dbReference type="NCBI Taxonomy" id="1351735"/>
    <lineage>
        <taxon>Viruses</taxon>
        <taxon>Duplodnaviria</taxon>
        <taxon>Heunggongvirae</taxon>
        <taxon>Uroviricota</taxon>
        <taxon>Caudoviricetes</taxon>
        <taxon>Saphexavirus</taxon>
        <taxon>Saphexavirus IMEEF1</taxon>
    </lineage>
</organism>
<proteinExistence type="predicted"/>
<reference evidence="2 3" key="1">
    <citation type="journal article" date="2013" name="PLoS ONE">
        <title>Characterization of Enterococcus faecalis Phage IME-EF1 and Its Endolysin.</title>
        <authorList>
            <person name="Zhang W."/>
            <person name="Mi Z."/>
            <person name="Yin X."/>
            <person name="Fan H."/>
            <person name="An X."/>
            <person name="Zhang Z."/>
            <person name="Chen J."/>
            <person name="Tong Y."/>
        </authorList>
    </citation>
    <scope>NUCLEOTIDE SEQUENCE [LARGE SCALE GENOMIC DNA]</scope>
</reference>
<keyword evidence="1" id="KW-0812">Transmembrane</keyword>
<dbReference type="KEGG" id="vg:40079831"/>
<dbReference type="RefSeq" id="YP_009603943.1">
    <property type="nucleotide sequence ID" value="NC_041959.1"/>
</dbReference>
<accession>S5MD00</accession>
<dbReference type="Proteomes" id="UP000015088">
    <property type="component" value="Segment"/>
</dbReference>